<dbReference type="PANTHER" id="PTHR33680:SF1">
    <property type="entry name" value="OS05G0489500 PROTEIN"/>
    <property type="match status" value="1"/>
</dbReference>
<evidence type="ECO:0000313" key="7">
    <source>
        <dbReference type="Proteomes" id="UP000775213"/>
    </source>
</evidence>
<keyword evidence="2 4" id="KW-0863">Zinc-finger</keyword>
<keyword evidence="1" id="KW-0479">Metal-binding</keyword>
<name>A0AAV7HD46_DENCH</name>
<feature type="domain" description="GRF-type" evidence="5">
    <location>
        <begin position="46"/>
        <end position="88"/>
    </location>
</feature>
<evidence type="ECO:0000256" key="2">
    <source>
        <dbReference type="ARBA" id="ARBA00022771"/>
    </source>
</evidence>
<reference evidence="6 7" key="1">
    <citation type="journal article" date="2021" name="Hortic Res">
        <title>Chromosome-scale assembly of the Dendrobium chrysotoxum genome enhances the understanding of orchid evolution.</title>
        <authorList>
            <person name="Zhang Y."/>
            <person name="Zhang G.Q."/>
            <person name="Zhang D."/>
            <person name="Liu X.D."/>
            <person name="Xu X.Y."/>
            <person name="Sun W.H."/>
            <person name="Yu X."/>
            <person name="Zhu X."/>
            <person name="Wang Z.W."/>
            <person name="Zhao X."/>
            <person name="Zhong W.Y."/>
            <person name="Chen H."/>
            <person name="Yin W.L."/>
            <person name="Huang T."/>
            <person name="Niu S.C."/>
            <person name="Liu Z.J."/>
        </authorList>
    </citation>
    <scope>NUCLEOTIDE SEQUENCE [LARGE SCALE GENOMIC DNA]</scope>
    <source>
        <strain evidence="6">Lindl</strain>
    </source>
</reference>
<evidence type="ECO:0000256" key="4">
    <source>
        <dbReference type="PROSITE-ProRule" id="PRU01343"/>
    </source>
</evidence>
<proteinExistence type="predicted"/>
<dbReference type="AlphaFoldDB" id="A0AAV7HD46"/>
<evidence type="ECO:0000313" key="6">
    <source>
        <dbReference type="EMBL" id="KAH0466060.1"/>
    </source>
</evidence>
<keyword evidence="3" id="KW-0862">Zinc</keyword>
<accession>A0AAV7HD46</accession>
<keyword evidence="7" id="KW-1185">Reference proteome</keyword>
<dbReference type="EMBL" id="JAGFBR010000006">
    <property type="protein sequence ID" value="KAH0466060.1"/>
    <property type="molecule type" value="Genomic_DNA"/>
</dbReference>
<evidence type="ECO:0000259" key="5">
    <source>
        <dbReference type="PROSITE" id="PS51999"/>
    </source>
</evidence>
<protein>
    <recommendedName>
        <fullName evidence="5">GRF-type domain-containing protein</fullName>
    </recommendedName>
</protein>
<dbReference type="GO" id="GO:0008270">
    <property type="term" value="F:zinc ion binding"/>
    <property type="evidence" value="ECO:0007669"/>
    <property type="project" value="UniProtKB-KW"/>
</dbReference>
<dbReference type="PANTHER" id="PTHR33680">
    <property type="entry name" value="OS07G0190500 PROTEIN"/>
    <property type="match status" value="1"/>
</dbReference>
<dbReference type="PROSITE" id="PS51999">
    <property type="entry name" value="ZF_GRF"/>
    <property type="match status" value="1"/>
</dbReference>
<dbReference type="Proteomes" id="UP000775213">
    <property type="component" value="Unassembled WGS sequence"/>
</dbReference>
<dbReference type="Pfam" id="PF06839">
    <property type="entry name" value="Zn_ribbon_GRF"/>
    <property type="match status" value="1"/>
</dbReference>
<comment type="caution">
    <text evidence="6">The sequence shown here is derived from an EMBL/GenBank/DDBJ whole genome shotgun (WGS) entry which is preliminary data.</text>
</comment>
<sequence>MSFWCSNSFLSLDRLLNEFRQLIWICDMSSSRSTQSTRSQDNPIYCHCNMQCQIYTCYKANNRGRKFYRCPRNRSEDDCRYFRWIDEENCEVEDINRFRSANASEVHLKHAGSVIAELLQIKVLMVIMILLVGVAIHYMSKPCDGDMVDIKNSSGMLRYGNKNNHKTKRIDVVPRSRRASLIVKVIHTLCKPHKFPPLHNPRKSFLEGGGKLLSVPLGLIIEIGIERIKIKQGIKGVFMLKFFHHPKKCSHTVPHPPFIAWHSVVCHIHRSRSAIWTRASASLQFRVQLSPVIRM</sequence>
<evidence type="ECO:0000256" key="3">
    <source>
        <dbReference type="ARBA" id="ARBA00022833"/>
    </source>
</evidence>
<gene>
    <name evidence="6" type="ORF">IEQ34_006163</name>
</gene>
<evidence type="ECO:0000256" key="1">
    <source>
        <dbReference type="ARBA" id="ARBA00022723"/>
    </source>
</evidence>
<dbReference type="InterPro" id="IPR010666">
    <property type="entry name" value="Znf_GRF"/>
</dbReference>
<organism evidence="6 7">
    <name type="scientific">Dendrobium chrysotoxum</name>
    <name type="common">Orchid</name>
    <dbReference type="NCBI Taxonomy" id="161865"/>
    <lineage>
        <taxon>Eukaryota</taxon>
        <taxon>Viridiplantae</taxon>
        <taxon>Streptophyta</taxon>
        <taxon>Embryophyta</taxon>
        <taxon>Tracheophyta</taxon>
        <taxon>Spermatophyta</taxon>
        <taxon>Magnoliopsida</taxon>
        <taxon>Liliopsida</taxon>
        <taxon>Asparagales</taxon>
        <taxon>Orchidaceae</taxon>
        <taxon>Epidendroideae</taxon>
        <taxon>Malaxideae</taxon>
        <taxon>Dendrobiinae</taxon>
        <taxon>Dendrobium</taxon>
    </lineage>
</organism>